<dbReference type="Proteomes" id="UP000683360">
    <property type="component" value="Unassembled WGS sequence"/>
</dbReference>
<proteinExistence type="predicted"/>
<dbReference type="EMBL" id="CAJPWZ010000171">
    <property type="protein sequence ID" value="CAG2187510.1"/>
    <property type="molecule type" value="Genomic_DNA"/>
</dbReference>
<dbReference type="AlphaFoldDB" id="A0A8S3Q0B7"/>
<keyword evidence="2" id="KW-1185">Reference proteome</keyword>
<protein>
    <submittedName>
        <fullName evidence="1">Uncharacterized protein</fullName>
    </submittedName>
</protein>
<evidence type="ECO:0000313" key="2">
    <source>
        <dbReference type="Proteomes" id="UP000683360"/>
    </source>
</evidence>
<organism evidence="1 2">
    <name type="scientific">Mytilus edulis</name>
    <name type="common">Blue mussel</name>
    <dbReference type="NCBI Taxonomy" id="6550"/>
    <lineage>
        <taxon>Eukaryota</taxon>
        <taxon>Metazoa</taxon>
        <taxon>Spiralia</taxon>
        <taxon>Lophotrochozoa</taxon>
        <taxon>Mollusca</taxon>
        <taxon>Bivalvia</taxon>
        <taxon>Autobranchia</taxon>
        <taxon>Pteriomorphia</taxon>
        <taxon>Mytilida</taxon>
        <taxon>Mytiloidea</taxon>
        <taxon>Mytilidae</taxon>
        <taxon>Mytilinae</taxon>
        <taxon>Mytilus</taxon>
    </lineage>
</organism>
<evidence type="ECO:0000313" key="1">
    <source>
        <dbReference type="EMBL" id="CAG2187510.1"/>
    </source>
</evidence>
<name>A0A8S3Q0B7_MYTED</name>
<reference evidence="1" key="1">
    <citation type="submission" date="2021-03" db="EMBL/GenBank/DDBJ databases">
        <authorList>
            <person name="Bekaert M."/>
        </authorList>
    </citation>
    <scope>NUCLEOTIDE SEQUENCE</scope>
</reference>
<sequence length="155" mass="17087">MHISEEIIDFFTTILIKPNNLEKAMFCLHAIGQKVGISKSILEVLKDMLQGKTNTTLVNMLCNAIGLDTNLTATIELSLNDCCNMKSAVISFVTSLSTHIGLSSDMAREIKHIIDGNMPECGMQTFVLQICIQISKSSVISQENPVTQFLKSCYL</sequence>
<gene>
    <name evidence="1" type="ORF">MEDL_2987</name>
</gene>
<comment type="caution">
    <text evidence="1">The sequence shown here is derived from an EMBL/GenBank/DDBJ whole genome shotgun (WGS) entry which is preliminary data.</text>
</comment>
<accession>A0A8S3Q0B7</accession>